<dbReference type="PANTHER" id="PTHR42759:SF5">
    <property type="entry name" value="METHANOL DEHYDROGENASE REGULATOR"/>
    <property type="match status" value="1"/>
</dbReference>
<dbReference type="InterPro" id="IPR003593">
    <property type="entry name" value="AAA+_ATPase"/>
</dbReference>
<dbReference type="RefSeq" id="WP_172442276.1">
    <property type="nucleotide sequence ID" value="NZ_JACHXB010000001.1"/>
</dbReference>
<organism evidence="5 6">
    <name type="scientific">Geodermatophilus sabuli</name>
    <dbReference type="NCBI Taxonomy" id="1564158"/>
    <lineage>
        <taxon>Bacteria</taxon>
        <taxon>Bacillati</taxon>
        <taxon>Actinomycetota</taxon>
        <taxon>Actinomycetes</taxon>
        <taxon>Geodermatophilales</taxon>
        <taxon>Geodermatophilaceae</taxon>
        <taxon>Geodermatophilus</taxon>
    </lineage>
</organism>
<dbReference type="PIRSF" id="PIRSF002849">
    <property type="entry name" value="AAA_ATPase_chaperone_MoxR_prd"/>
    <property type="match status" value="1"/>
</dbReference>
<evidence type="ECO:0000313" key="5">
    <source>
        <dbReference type="EMBL" id="SNX95039.1"/>
    </source>
</evidence>
<evidence type="ECO:0000256" key="1">
    <source>
        <dbReference type="ARBA" id="ARBA00022741"/>
    </source>
</evidence>
<dbReference type="InterPro" id="IPR011703">
    <property type="entry name" value="ATPase_AAA-3"/>
</dbReference>
<keyword evidence="1" id="KW-0547">Nucleotide-binding</keyword>
<evidence type="ECO:0000256" key="2">
    <source>
        <dbReference type="ARBA" id="ARBA00022840"/>
    </source>
</evidence>
<dbReference type="PANTHER" id="PTHR42759">
    <property type="entry name" value="MOXR FAMILY PROTEIN"/>
    <property type="match status" value="1"/>
</dbReference>
<dbReference type="EMBL" id="OBDO01000001">
    <property type="protein sequence ID" value="SNX95039.1"/>
    <property type="molecule type" value="Genomic_DNA"/>
</dbReference>
<keyword evidence="2" id="KW-0067">ATP-binding</keyword>
<dbReference type="Pfam" id="PF07726">
    <property type="entry name" value="AAA_3"/>
    <property type="match status" value="1"/>
</dbReference>
<dbReference type="InterPro" id="IPR041628">
    <property type="entry name" value="ChlI/MoxR_AAA_lid"/>
</dbReference>
<evidence type="ECO:0000313" key="6">
    <source>
        <dbReference type="Proteomes" id="UP000219514"/>
    </source>
</evidence>
<dbReference type="FunFam" id="3.40.50.300:FF:000640">
    <property type="entry name" value="MoxR family ATPase"/>
    <property type="match status" value="1"/>
</dbReference>
<keyword evidence="6" id="KW-1185">Reference proteome</keyword>
<dbReference type="Gene3D" id="3.40.50.300">
    <property type="entry name" value="P-loop containing nucleotide triphosphate hydrolases"/>
    <property type="match status" value="1"/>
</dbReference>
<dbReference type="InterPro" id="IPR027417">
    <property type="entry name" value="P-loop_NTPase"/>
</dbReference>
<accession>A0A285E7E2</accession>
<dbReference type="CDD" id="cd00009">
    <property type="entry name" value="AAA"/>
    <property type="match status" value="1"/>
</dbReference>
<evidence type="ECO:0000256" key="3">
    <source>
        <dbReference type="ARBA" id="ARBA00061607"/>
    </source>
</evidence>
<dbReference type="InterPro" id="IPR050764">
    <property type="entry name" value="CbbQ/NirQ/NorQ/GpvN"/>
</dbReference>
<dbReference type="GO" id="GO:0005524">
    <property type="term" value="F:ATP binding"/>
    <property type="evidence" value="ECO:0007669"/>
    <property type="project" value="UniProtKB-KW"/>
</dbReference>
<gene>
    <name evidence="5" type="ORF">SAMN06893097_101842</name>
</gene>
<sequence length="326" mass="34887">MTEVTRTADGTDSSVDVAAEGSRIAANMARVVHGKPDVVHLALVVLLAEGHLLVEDVPGVGKTTLAKALAGSIDASVRRIQFTPDLLPSDVTGVAIYDQESREFEFKPGAVFANIVVADEINRASPKTQSALLECMEERQVTVDGVSYELARPFLVMATQNPIEMEGTYPLPEAQRDRFTARVSMGYPDREAELAMLDDLVTTDPLAALTPVADAAGVRRLVAAVGRLHVSEAVRRYVVSLVEATRRSPDLRLGASPRAGLQLLRTARASAALAGRDHVLPDDVQTVAVPVLSHRLLLTADAAAARRSGEQVVRELLATVPVPRGR</sequence>
<reference evidence="5 6" key="1">
    <citation type="submission" date="2017-09" db="EMBL/GenBank/DDBJ databases">
        <authorList>
            <person name="Ehlers B."/>
            <person name="Leendertz F.H."/>
        </authorList>
    </citation>
    <scope>NUCLEOTIDE SEQUENCE [LARGE SCALE GENOMIC DNA]</scope>
    <source>
        <strain evidence="5 6">DSM 46844</strain>
    </source>
</reference>
<dbReference type="Pfam" id="PF17863">
    <property type="entry name" value="AAA_lid_2"/>
    <property type="match status" value="1"/>
</dbReference>
<dbReference type="SMART" id="SM00382">
    <property type="entry name" value="AAA"/>
    <property type="match status" value="1"/>
</dbReference>
<dbReference type="GO" id="GO:0016887">
    <property type="term" value="F:ATP hydrolysis activity"/>
    <property type="evidence" value="ECO:0007669"/>
    <property type="project" value="InterPro"/>
</dbReference>
<dbReference type="SUPFAM" id="SSF52540">
    <property type="entry name" value="P-loop containing nucleoside triphosphate hydrolases"/>
    <property type="match status" value="1"/>
</dbReference>
<comment type="similarity">
    <text evidence="3">Belongs to the MoxR family.</text>
</comment>
<protein>
    <submittedName>
        <fullName evidence="5">MoxR-like ATPase</fullName>
    </submittedName>
</protein>
<dbReference type="Proteomes" id="UP000219514">
    <property type="component" value="Unassembled WGS sequence"/>
</dbReference>
<proteinExistence type="inferred from homology"/>
<dbReference type="Gene3D" id="1.10.8.80">
    <property type="entry name" value="Magnesium chelatase subunit I, C-Terminal domain"/>
    <property type="match status" value="1"/>
</dbReference>
<dbReference type="AlphaFoldDB" id="A0A285E7E2"/>
<name>A0A285E7E2_9ACTN</name>
<feature type="domain" description="AAA+ ATPase" evidence="4">
    <location>
        <begin position="48"/>
        <end position="189"/>
    </location>
</feature>
<evidence type="ECO:0000259" key="4">
    <source>
        <dbReference type="SMART" id="SM00382"/>
    </source>
</evidence>